<dbReference type="InterPro" id="IPR032466">
    <property type="entry name" value="Metal_Hydrolase"/>
</dbReference>
<evidence type="ECO:0000313" key="10">
    <source>
        <dbReference type="Proteomes" id="UP001472677"/>
    </source>
</evidence>
<comment type="caution">
    <text evidence="9">The sequence shown here is derived from an EMBL/GenBank/DDBJ whole genome shotgun (WGS) entry which is preliminary data.</text>
</comment>
<evidence type="ECO:0000256" key="6">
    <source>
        <dbReference type="ARBA" id="ARBA00023080"/>
    </source>
</evidence>
<evidence type="ECO:0000256" key="4">
    <source>
        <dbReference type="ARBA" id="ARBA00022801"/>
    </source>
</evidence>
<accession>A0ABR2AST9</accession>
<dbReference type="PANTHER" id="PTHR11409">
    <property type="entry name" value="ADENOSINE DEAMINASE"/>
    <property type="match status" value="1"/>
</dbReference>
<evidence type="ECO:0000313" key="9">
    <source>
        <dbReference type="EMBL" id="KAK8496655.1"/>
    </source>
</evidence>
<proteinExistence type="inferred from homology"/>
<keyword evidence="10" id="KW-1185">Reference proteome</keyword>
<feature type="domain" description="Adenosine deaminase" evidence="8">
    <location>
        <begin position="7"/>
        <end position="116"/>
    </location>
</feature>
<dbReference type="SUPFAM" id="SSF51556">
    <property type="entry name" value="Metallo-dependent hydrolases"/>
    <property type="match status" value="1"/>
</dbReference>
<evidence type="ECO:0000256" key="2">
    <source>
        <dbReference type="ARBA" id="ARBA00006676"/>
    </source>
</evidence>
<dbReference type="InterPro" id="IPR006330">
    <property type="entry name" value="Ado/ade_deaminase"/>
</dbReference>
<protein>
    <recommendedName>
        <fullName evidence="8">Adenosine deaminase domain-containing protein</fullName>
    </recommendedName>
</protein>
<comment type="catalytic activity">
    <reaction evidence="7">
        <text>N(6)-methyl-AMP + H2O + H(+) = IMP + methylamine</text>
        <dbReference type="Rhea" id="RHEA:16001"/>
        <dbReference type="ChEBI" id="CHEBI:15377"/>
        <dbReference type="ChEBI" id="CHEBI:15378"/>
        <dbReference type="ChEBI" id="CHEBI:58053"/>
        <dbReference type="ChEBI" id="CHEBI:59338"/>
        <dbReference type="ChEBI" id="CHEBI:144842"/>
    </reaction>
    <physiologicalReaction direction="left-to-right" evidence="7">
        <dbReference type="Rhea" id="RHEA:16002"/>
    </physiologicalReaction>
</comment>
<evidence type="ECO:0000256" key="7">
    <source>
        <dbReference type="ARBA" id="ARBA00048787"/>
    </source>
</evidence>
<gene>
    <name evidence="9" type="ORF">V6N12_063915</name>
</gene>
<dbReference type="Pfam" id="PF00962">
    <property type="entry name" value="A_deaminase"/>
    <property type="match status" value="1"/>
</dbReference>
<comment type="similarity">
    <text evidence="2">Belongs to the metallo-dependent hydrolases superfamily. Adenosine and AMP deaminases family.</text>
</comment>
<dbReference type="Gene3D" id="3.20.20.140">
    <property type="entry name" value="Metal-dependent hydrolases"/>
    <property type="match status" value="1"/>
</dbReference>
<dbReference type="EMBL" id="JBBPBM010000356">
    <property type="protein sequence ID" value="KAK8496655.1"/>
    <property type="molecule type" value="Genomic_DNA"/>
</dbReference>
<sequence length="127" mass="14317">MIDFLPHRIGHACCFDMENWRRLKSAKIPVEICLTSNIRTETISSIDIHHFVDLYKAKHPLALCTDDFGVFSTSLSREYGLAASAFSLGKTEMFQLAENAIDFIFADDGVKEDLRATFEAAVEKLDL</sequence>
<dbReference type="InterPro" id="IPR001365">
    <property type="entry name" value="A_deaminase_dom"/>
</dbReference>
<name>A0ABR2AST9_9ROSI</name>
<keyword evidence="5" id="KW-0862">Zinc</keyword>
<evidence type="ECO:0000256" key="3">
    <source>
        <dbReference type="ARBA" id="ARBA00022723"/>
    </source>
</evidence>
<keyword evidence="3" id="KW-0479">Metal-binding</keyword>
<dbReference type="PANTHER" id="PTHR11409:SF42">
    <property type="entry name" value="ADENOSINE DEAMINASE-LIKE PROTEIN"/>
    <property type="match status" value="1"/>
</dbReference>
<reference evidence="9 10" key="1">
    <citation type="journal article" date="2024" name="G3 (Bethesda)">
        <title>Genome assembly of Hibiscus sabdariffa L. provides insights into metabolisms of medicinal natural products.</title>
        <authorList>
            <person name="Kim T."/>
        </authorList>
    </citation>
    <scope>NUCLEOTIDE SEQUENCE [LARGE SCALE GENOMIC DNA]</scope>
    <source>
        <strain evidence="9">TK-2024</strain>
        <tissue evidence="9">Old leaves</tissue>
    </source>
</reference>
<organism evidence="9 10">
    <name type="scientific">Hibiscus sabdariffa</name>
    <name type="common">roselle</name>
    <dbReference type="NCBI Taxonomy" id="183260"/>
    <lineage>
        <taxon>Eukaryota</taxon>
        <taxon>Viridiplantae</taxon>
        <taxon>Streptophyta</taxon>
        <taxon>Embryophyta</taxon>
        <taxon>Tracheophyta</taxon>
        <taxon>Spermatophyta</taxon>
        <taxon>Magnoliopsida</taxon>
        <taxon>eudicotyledons</taxon>
        <taxon>Gunneridae</taxon>
        <taxon>Pentapetalae</taxon>
        <taxon>rosids</taxon>
        <taxon>malvids</taxon>
        <taxon>Malvales</taxon>
        <taxon>Malvaceae</taxon>
        <taxon>Malvoideae</taxon>
        <taxon>Hibiscus</taxon>
    </lineage>
</organism>
<keyword evidence="6" id="KW-0546">Nucleotide metabolism</keyword>
<comment type="cofactor">
    <cofactor evidence="1">
        <name>Zn(2+)</name>
        <dbReference type="ChEBI" id="CHEBI:29105"/>
    </cofactor>
</comment>
<evidence type="ECO:0000256" key="5">
    <source>
        <dbReference type="ARBA" id="ARBA00022833"/>
    </source>
</evidence>
<dbReference type="Proteomes" id="UP001472677">
    <property type="component" value="Unassembled WGS sequence"/>
</dbReference>
<keyword evidence="4" id="KW-0378">Hydrolase</keyword>
<evidence type="ECO:0000259" key="8">
    <source>
        <dbReference type="Pfam" id="PF00962"/>
    </source>
</evidence>
<evidence type="ECO:0000256" key="1">
    <source>
        <dbReference type="ARBA" id="ARBA00001947"/>
    </source>
</evidence>